<dbReference type="Proteomes" id="UP000005561">
    <property type="component" value="Unassembled WGS sequence"/>
</dbReference>
<protein>
    <submittedName>
        <fullName evidence="1">Uncharacterized protein</fullName>
    </submittedName>
</protein>
<gene>
    <name evidence="1" type="ORF">BRYFOR_05599</name>
</gene>
<keyword evidence="2" id="KW-1185">Reference proteome</keyword>
<name>C6LAF7_9FIRM</name>
<comment type="caution">
    <text evidence="1">The sequence shown here is derived from an EMBL/GenBank/DDBJ whole genome shotgun (WGS) entry which is preliminary data.</text>
</comment>
<sequence length="46" mass="5227">MQIIFQVSCGREECEKDFITGTKSRELFGIQNAESRLDNAALQSVY</sequence>
<evidence type="ECO:0000313" key="1">
    <source>
        <dbReference type="EMBL" id="EET62564.1"/>
    </source>
</evidence>
<organism evidence="1 2">
    <name type="scientific">Marvinbryantia formatexigens DSM 14469</name>
    <dbReference type="NCBI Taxonomy" id="478749"/>
    <lineage>
        <taxon>Bacteria</taxon>
        <taxon>Bacillati</taxon>
        <taxon>Bacillota</taxon>
        <taxon>Clostridia</taxon>
        <taxon>Lachnospirales</taxon>
        <taxon>Lachnospiraceae</taxon>
        <taxon>Marvinbryantia</taxon>
    </lineage>
</organism>
<reference evidence="1" key="1">
    <citation type="submission" date="2009-07" db="EMBL/GenBank/DDBJ databases">
        <authorList>
            <person name="Weinstock G."/>
            <person name="Sodergren E."/>
            <person name="Clifton S."/>
            <person name="Fulton L."/>
            <person name="Fulton B."/>
            <person name="Courtney L."/>
            <person name="Fronick C."/>
            <person name="Harrison M."/>
            <person name="Strong C."/>
            <person name="Farmer C."/>
            <person name="Delahaunty K."/>
            <person name="Markovic C."/>
            <person name="Hall O."/>
            <person name="Minx P."/>
            <person name="Tomlinson C."/>
            <person name="Mitreva M."/>
            <person name="Nelson J."/>
            <person name="Hou S."/>
            <person name="Wollam A."/>
            <person name="Pepin K.H."/>
            <person name="Johnson M."/>
            <person name="Bhonagiri V."/>
            <person name="Nash W.E."/>
            <person name="Warren W."/>
            <person name="Chinwalla A."/>
            <person name="Mardis E.R."/>
            <person name="Wilson R.K."/>
        </authorList>
    </citation>
    <scope>NUCLEOTIDE SEQUENCE [LARGE SCALE GENOMIC DNA]</scope>
    <source>
        <strain evidence="1">DSM 14469</strain>
    </source>
</reference>
<dbReference type="EMBL" id="ACCL02000002">
    <property type="protein sequence ID" value="EET62564.1"/>
    <property type="molecule type" value="Genomic_DNA"/>
</dbReference>
<evidence type="ECO:0000313" key="2">
    <source>
        <dbReference type="Proteomes" id="UP000005561"/>
    </source>
</evidence>
<accession>C6LAF7</accession>
<dbReference type="AlphaFoldDB" id="C6LAF7"/>
<proteinExistence type="predicted"/>